<dbReference type="Proteomes" id="UP000245119">
    <property type="component" value="Linkage Group LG2"/>
</dbReference>
<evidence type="ECO:0000256" key="1">
    <source>
        <dbReference type="ARBA" id="ARBA00004115"/>
    </source>
</evidence>
<dbReference type="UniPathway" id="UPA00378"/>
<evidence type="ECO:0000256" key="4">
    <source>
        <dbReference type="ARBA" id="ARBA00013350"/>
    </source>
</evidence>
<keyword evidence="7 9" id="KW-1133">Transmembrane helix</keyword>
<dbReference type="OrthoDB" id="1936208at2759"/>
<evidence type="ECO:0000259" key="10">
    <source>
        <dbReference type="Pfam" id="PF03345"/>
    </source>
</evidence>
<evidence type="ECO:0000256" key="6">
    <source>
        <dbReference type="ARBA" id="ARBA00022824"/>
    </source>
</evidence>
<keyword evidence="6 9" id="KW-0256">Endoplasmic reticulum</keyword>
<evidence type="ECO:0000313" key="14">
    <source>
        <dbReference type="Proteomes" id="UP000245119"/>
    </source>
</evidence>
<feature type="domain" description="OST48 middle" evidence="12">
    <location>
        <begin position="617"/>
        <end position="753"/>
    </location>
</feature>
<dbReference type="Pfam" id="PF03345">
    <property type="entry name" value="OST48_N"/>
    <property type="match status" value="1"/>
</dbReference>
<dbReference type="PANTHER" id="PTHR10830">
    <property type="entry name" value="DOLICHYL-DIPHOSPHOOLIGOSACCHARIDE--PROTEIN GLYCOSYLTRANSFERASE 48 KDA SUBUNIT"/>
    <property type="match status" value="1"/>
</dbReference>
<dbReference type="AlphaFoldDB" id="A0A2T7PUD8"/>
<comment type="caution">
    <text evidence="13">The sequence shown here is derived from an EMBL/GenBank/DDBJ whole genome shotgun (WGS) entry which is preliminary data.</text>
</comment>
<dbReference type="PANTHER" id="PTHR10830:SF0">
    <property type="entry name" value="DOLICHYL-DIPHOSPHOOLIGOSACCHARIDE--PROTEIN GLYCOSYLTRANSFERASE 48 KDA SUBUNIT"/>
    <property type="match status" value="1"/>
</dbReference>
<reference evidence="13 14" key="1">
    <citation type="submission" date="2018-04" db="EMBL/GenBank/DDBJ databases">
        <title>The genome of golden apple snail Pomacea canaliculata provides insight into stress tolerance and invasive adaptation.</title>
        <authorList>
            <person name="Liu C."/>
            <person name="Liu B."/>
            <person name="Ren Y."/>
            <person name="Zhang Y."/>
            <person name="Wang H."/>
            <person name="Li S."/>
            <person name="Jiang F."/>
            <person name="Yin L."/>
            <person name="Zhang G."/>
            <person name="Qian W."/>
            <person name="Fan W."/>
        </authorList>
    </citation>
    <scope>NUCLEOTIDE SEQUENCE [LARGE SCALE GENOMIC DNA]</scope>
    <source>
        <strain evidence="13">SZHN2017</strain>
        <tissue evidence="13">Muscle</tissue>
    </source>
</reference>
<evidence type="ECO:0000313" key="13">
    <source>
        <dbReference type="EMBL" id="PVD37043.1"/>
    </source>
</evidence>
<feature type="transmembrane region" description="Helical" evidence="9">
    <location>
        <begin position="207"/>
        <end position="228"/>
    </location>
</feature>
<keyword evidence="5 9" id="KW-0812">Transmembrane</keyword>
<dbReference type="EMBL" id="PZQS01000002">
    <property type="protein sequence ID" value="PVD37043.1"/>
    <property type="molecule type" value="Genomic_DNA"/>
</dbReference>
<evidence type="ECO:0000256" key="2">
    <source>
        <dbReference type="ARBA" id="ARBA00004922"/>
    </source>
</evidence>
<comment type="subcellular location">
    <subcellularLocation>
        <location evidence="1 9">Endoplasmic reticulum membrane</location>
        <topology evidence="1 9">Single-pass type I membrane protein</topology>
    </subcellularLocation>
</comment>
<comment type="similarity">
    <text evidence="3 9">Belongs to the DDOST 48 kDa subunit family.</text>
</comment>
<feature type="transmembrane region" description="Helical" evidence="9">
    <location>
        <begin position="114"/>
        <end position="138"/>
    </location>
</feature>
<comment type="function">
    <text evidence="9">Subunit of the oligosaccharyl transferase (OST) complex that catalyzes the initial transfer of a defined glycan (Glc(3)Man(9)GlcNAc(2) in eukaryotes) from the lipid carrier dolichol-pyrophosphate to an asparagine residue within an Asn-X-Ser/Thr consensus motif in nascent polypeptide chains, the first step in protein N-glycosylation. N-glycosylation occurs cotranslationally and the complex associates with the Sec61 complex at the channel-forming translocon complex that mediates protein translocation across the endoplasmic reticulum (ER).</text>
</comment>
<protein>
    <recommendedName>
        <fullName evidence="4 9">Dolichyl-diphosphooligosaccharide--protein glycosyltransferase 48 kDa subunit</fullName>
        <shortName evidence="9">Oligosaccharyl transferase 48 kDa subunit</shortName>
    </recommendedName>
</protein>
<keyword evidence="14" id="KW-1185">Reference proteome</keyword>
<dbReference type="InterPro" id="IPR005013">
    <property type="entry name" value="DDOST_48_kDa_subunit"/>
</dbReference>
<name>A0A2T7PUD8_POMCA</name>
<dbReference type="InterPro" id="IPR055459">
    <property type="entry name" value="OST48_MD"/>
</dbReference>
<evidence type="ECO:0000256" key="3">
    <source>
        <dbReference type="ARBA" id="ARBA00008743"/>
    </source>
</evidence>
<feature type="domain" description="OST48 N-terminal" evidence="10">
    <location>
        <begin position="386"/>
        <end position="603"/>
    </location>
</feature>
<proteinExistence type="inferred from homology"/>
<dbReference type="GO" id="GO:0018279">
    <property type="term" value="P:protein N-linked glycosylation via asparagine"/>
    <property type="evidence" value="ECO:0007669"/>
    <property type="project" value="UniProtKB-UniRule"/>
</dbReference>
<keyword evidence="8 9" id="KW-0472">Membrane</keyword>
<sequence length="762" mass="85571">MKGGCISFKVSRDAPVDLVFSLPLLMSALKLLVPLLLEQVVRLEKWHPRTEVKLNLARTALFYLASLVIFLLSIYDVSTDCIRNNNNSSSCAFCCWENDVGEDVLMVVFIDLGLILLAGLLVDVTRAIAVTCGFFTWLGYREFTVSSEVLDLIYAQSLVWLGLFFSPLLAGVGFLKLVIIFYFRYVTARLCNVPPKQMFRASRSGNFFMFILLINFFVCLFVMAYAIIELPPSERCGPFMGESQVYTVMTSRVGDMPSWLRDAVLYVSTPAIVVPVILLLLLGVLYFKAKSSSYRRVIRNLRDQLKFERRVEKRQLFARAKLQEKRGIKRKVVAEDKLAPNPIVMPGTLAVASGSAITDSDVVTSGETDRKFSSPHGIASVERRSNAGFELTFKTADDATLALVKYGEFLYDNLIIFSPSVEEFGGSVDVAAITNFIDGGGNVLVAGSSDIVEFDEAKTAVIDHLNYDVSDQGKHTLIVASPLNLIDAPMIVGARGKSPYLFRGIGMVSDPENPLVLNVLHASSTAYSHNPVEKIEEFPHAVGTNTLLIAALQARNNARVVFVGSLDFFSDEFFQSQVQNANKGEKFARSGNQELASNLAQWVFHQKGVLRVGSIKHHRTGEKEPPQAYIINDNIDYSIQIEELVNGKWRPFNGEDVQLEFVRIDPFVRTTLKHKDGIFYTSFKLPDVYGVFQFRVDYNRIGYTHLYSTTQVSVWPLRHTQYERYIPSAFPYYTSAFSMMVGVVLLSFVFLHYREDPKEKKE</sequence>
<evidence type="ECO:0000259" key="11">
    <source>
        <dbReference type="Pfam" id="PF07810"/>
    </source>
</evidence>
<gene>
    <name evidence="13" type="ORF">C0Q70_04036</name>
</gene>
<evidence type="ECO:0000256" key="7">
    <source>
        <dbReference type="ARBA" id="ARBA00022989"/>
    </source>
</evidence>
<dbReference type="Pfam" id="PF07810">
    <property type="entry name" value="TMC"/>
    <property type="match status" value="1"/>
</dbReference>
<accession>A0A2T7PUD8</accession>
<organism evidence="13 14">
    <name type="scientific">Pomacea canaliculata</name>
    <name type="common">Golden apple snail</name>
    <dbReference type="NCBI Taxonomy" id="400727"/>
    <lineage>
        <taxon>Eukaryota</taxon>
        <taxon>Metazoa</taxon>
        <taxon>Spiralia</taxon>
        <taxon>Lophotrochozoa</taxon>
        <taxon>Mollusca</taxon>
        <taxon>Gastropoda</taxon>
        <taxon>Caenogastropoda</taxon>
        <taxon>Architaenioglossa</taxon>
        <taxon>Ampullarioidea</taxon>
        <taxon>Ampullariidae</taxon>
        <taxon>Pomacea</taxon>
    </lineage>
</organism>
<dbReference type="InterPro" id="IPR012496">
    <property type="entry name" value="TMC_dom"/>
</dbReference>
<feature type="transmembrane region" description="Helical" evidence="9">
    <location>
        <begin position="263"/>
        <end position="287"/>
    </location>
</feature>
<evidence type="ECO:0000256" key="9">
    <source>
        <dbReference type="RuleBase" id="RU361142"/>
    </source>
</evidence>
<feature type="transmembrane region" description="Helical" evidence="9">
    <location>
        <begin position="158"/>
        <end position="186"/>
    </location>
</feature>
<feature type="domain" description="TMC" evidence="11">
    <location>
        <begin position="95"/>
        <end position="202"/>
    </location>
</feature>
<comment type="caution">
    <text evidence="9">Lacks conserved residue(s) required for the propagation of feature annotation.</text>
</comment>
<feature type="transmembrane region" description="Helical" evidence="9">
    <location>
        <begin position="730"/>
        <end position="753"/>
    </location>
</feature>
<feature type="transmembrane region" description="Helical" evidence="9">
    <location>
        <begin position="18"/>
        <end position="37"/>
    </location>
</feature>
<evidence type="ECO:0000259" key="12">
    <source>
        <dbReference type="Pfam" id="PF23358"/>
    </source>
</evidence>
<dbReference type="GO" id="GO:0008250">
    <property type="term" value="C:oligosaccharyltransferase complex"/>
    <property type="evidence" value="ECO:0007669"/>
    <property type="project" value="TreeGrafter"/>
</dbReference>
<comment type="pathway">
    <text evidence="2 9">Protein modification; protein glycosylation.</text>
</comment>
<dbReference type="InterPro" id="IPR055457">
    <property type="entry name" value="OST48_N"/>
</dbReference>
<feature type="transmembrane region" description="Helical" evidence="9">
    <location>
        <begin position="57"/>
        <end position="75"/>
    </location>
</feature>
<dbReference type="Pfam" id="PF23358">
    <property type="entry name" value="OST48_MD"/>
    <property type="match status" value="1"/>
</dbReference>
<comment type="subunit">
    <text evidence="9">Component of the oligosaccharyltransferase (OST) complex.</text>
</comment>
<evidence type="ECO:0000256" key="5">
    <source>
        <dbReference type="ARBA" id="ARBA00022692"/>
    </source>
</evidence>
<dbReference type="STRING" id="400727.A0A2T7PUD8"/>
<evidence type="ECO:0000256" key="8">
    <source>
        <dbReference type="ARBA" id="ARBA00023136"/>
    </source>
</evidence>